<keyword evidence="4 7" id="KW-1133">Transmembrane helix</keyword>
<dbReference type="PANTHER" id="PTHR14948:SF25">
    <property type="entry name" value="DUF4190 DOMAIN-CONTAINING PROTEIN"/>
    <property type="match status" value="1"/>
</dbReference>
<dbReference type="InterPro" id="IPR051423">
    <property type="entry name" value="CD225/Dispanin"/>
</dbReference>
<dbReference type="InterPro" id="IPR007593">
    <property type="entry name" value="CD225/Dispanin_fam"/>
</dbReference>
<dbReference type="GO" id="GO:0016020">
    <property type="term" value="C:membrane"/>
    <property type="evidence" value="ECO:0007669"/>
    <property type="project" value="UniProtKB-SubCell"/>
</dbReference>
<dbReference type="GeneID" id="111137167"/>
<reference evidence="9" key="2">
    <citation type="submission" date="2025-08" db="UniProtKB">
        <authorList>
            <consortium name="RefSeq"/>
        </authorList>
    </citation>
    <scope>IDENTIFICATION</scope>
    <source>
        <tissue evidence="9">Whole sample</tissue>
    </source>
</reference>
<reference evidence="8" key="1">
    <citation type="submission" date="2024-06" db="UniProtKB">
        <authorList>
            <consortium name="RefSeq"/>
        </authorList>
    </citation>
    <scope>NUCLEOTIDE SEQUENCE [LARGE SCALE GENOMIC DNA]</scope>
</reference>
<feature type="compositionally biased region" description="Pro residues" evidence="6">
    <location>
        <begin position="1"/>
        <end position="11"/>
    </location>
</feature>
<proteinExistence type="inferred from homology"/>
<evidence type="ECO:0000256" key="7">
    <source>
        <dbReference type="SAM" id="Phobius"/>
    </source>
</evidence>
<organism evidence="8 9">
    <name type="scientific">Crassostrea virginica</name>
    <name type="common">Eastern oyster</name>
    <dbReference type="NCBI Taxonomy" id="6565"/>
    <lineage>
        <taxon>Eukaryota</taxon>
        <taxon>Metazoa</taxon>
        <taxon>Spiralia</taxon>
        <taxon>Lophotrochozoa</taxon>
        <taxon>Mollusca</taxon>
        <taxon>Bivalvia</taxon>
        <taxon>Autobranchia</taxon>
        <taxon>Pteriomorphia</taxon>
        <taxon>Ostreida</taxon>
        <taxon>Ostreoidea</taxon>
        <taxon>Ostreidae</taxon>
        <taxon>Crassostrea</taxon>
    </lineage>
</organism>
<keyword evidence="3 7" id="KW-0812">Transmembrane</keyword>
<evidence type="ECO:0000256" key="1">
    <source>
        <dbReference type="ARBA" id="ARBA00004370"/>
    </source>
</evidence>
<evidence type="ECO:0000256" key="3">
    <source>
        <dbReference type="ARBA" id="ARBA00022692"/>
    </source>
</evidence>
<dbReference type="Proteomes" id="UP000694844">
    <property type="component" value="Chromosome 1"/>
</dbReference>
<dbReference type="RefSeq" id="XP_022344237.1">
    <property type="nucleotide sequence ID" value="XM_022488529.1"/>
</dbReference>
<evidence type="ECO:0000256" key="4">
    <source>
        <dbReference type="ARBA" id="ARBA00022989"/>
    </source>
</evidence>
<keyword evidence="5 7" id="KW-0472">Membrane</keyword>
<evidence type="ECO:0000313" key="8">
    <source>
        <dbReference type="Proteomes" id="UP000694844"/>
    </source>
</evidence>
<name>A0A8B8EWD4_CRAVI</name>
<dbReference type="Pfam" id="PF04505">
    <property type="entry name" value="CD225"/>
    <property type="match status" value="1"/>
</dbReference>
<dbReference type="OrthoDB" id="5989802at2759"/>
<keyword evidence="8" id="KW-1185">Reference proteome</keyword>
<dbReference type="KEGG" id="cvn:111137167"/>
<sequence>MDYGDDPPPPYQVLHEEYECPPPYPPPQYPGPREADVEGHDTDSYPVAPGPVTMYEPPPPDYMTRAIFVTICCFCPTGIFAIIKACKSRRACARGDFQAARDSAKKSFELSNISIRIGVLLILLSSVGLFPVLLLWT</sequence>
<dbReference type="AlphaFoldDB" id="A0A8B8EWD4"/>
<dbReference type="PANTHER" id="PTHR14948">
    <property type="entry name" value="NG5"/>
    <property type="match status" value="1"/>
</dbReference>
<protein>
    <submittedName>
        <fullName evidence="9">Proline-rich transmembrane protein 1-like</fullName>
    </submittedName>
</protein>
<feature type="transmembrane region" description="Helical" evidence="7">
    <location>
        <begin position="62"/>
        <end position="83"/>
    </location>
</feature>
<comment type="similarity">
    <text evidence="2">Belongs to the CD225/Dispanin family.</text>
</comment>
<evidence type="ECO:0000313" key="9">
    <source>
        <dbReference type="RefSeq" id="XP_022344237.1"/>
    </source>
</evidence>
<evidence type="ECO:0000256" key="5">
    <source>
        <dbReference type="ARBA" id="ARBA00023136"/>
    </source>
</evidence>
<evidence type="ECO:0000256" key="6">
    <source>
        <dbReference type="SAM" id="MobiDB-lite"/>
    </source>
</evidence>
<feature type="transmembrane region" description="Helical" evidence="7">
    <location>
        <begin position="113"/>
        <end position="136"/>
    </location>
</feature>
<accession>A0A8B8EWD4</accession>
<feature type="compositionally biased region" description="Basic and acidic residues" evidence="6">
    <location>
        <begin position="33"/>
        <end position="43"/>
    </location>
</feature>
<evidence type="ECO:0000256" key="2">
    <source>
        <dbReference type="ARBA" id="ARBA00006843"/>
    </source>
</evidence>
<feature type="compositionally biased region" description="Pro residues" evidence="6">
    <location>
        <begin position="20"/>
        <end position="30"/>
    </location>
</feature>
<comment type="subcellular location">
    <subcellularLocation>
        <location evidence="1">Membrane</location>
    </subcellularLocation>
</comment>
<feature type="region of interest" description="Disordered" evidence="6">
    <location>
        <begin position="1"/>
        <end position="51"/>
    </location>
</feature>
<gene>
    <name evidence="9" type="primary">LOC111137167</name>
</gene>